<keyword evidence="2" id="KW-0677">Repeat</keyword>
<dbReference type="PANTHER" id="PTHR47932">
    <property type="entry name" value="ATPASE EXPRESSION PROTEIN 3"/>
    <property type="match status" value="1"/>
</dbReference>
<reference evidence="4 5" key="1">
    <citation type="journal article" date="2020" name="Mol. Plant">
        <title>The Chromosome-Based Rubber Tree Genome Provides New Insights into Spurge Genome Evolution and Rubber Biosynthesis.</title>
        <authorList>
            <person name="Liu J."/>
            <person name="Shi C."/>
            <person name="Shi C.C."/>
            <person name="Li W."/>
            <person name="Zhang Q.J."/>
            <person name="Zhang Y."/>
            <person name="Li K."/>
            <person name="Lu H.F."/>
            <person name="Shi C."/>
            <person name="Zhu S.T."/>
            <person name="Xiao Z.Y."/>
            <person name="Nan H."/>
            <person name="Yue Y."/>
            <person name="Zhu X.G."/>
            <person name="Wu Y."/>
            <person name="Hong X.N."/>
            <person name="Fan G.Y."/>
            <person name="Tong Y."/>
            <person name="Zhang D."/>
            <person name="Mao C.L."/>
            <person name="Liu Y.L."/>
            <person name="Hao S.J."/>
            <person name="Liu W.Q."/>
            <person name="Lv M.Q."/>
            <person name="Zhang H.B."/>
            <person name="Liu Y."/>
            <person name="Hu-Tang G.R."/>
            <person name="Wang J.P."/>
            <person name="Wang J.H."/>
            <person name="Sun Y.H."/>
            <person name="Ni S.B."/>
            <person name="Chen W.B."/>
            <person name="Zhang X.C."/>
            <person name="Jiao Y.N."/>
            <person name="Eichler E.E."/>
            <person name="Li G.H."/>
            <person name="Liu X."/>
            <person name="Gao L.Z."/>
        </authorList>
    </citation>
    <scope>NUCLEOTIDE SEQUENCE [LARGE SCALE GENOMIC DNA]</scope>
    <source>
        <strain evidence="5">cv. GT1</strain>
        <tissue evidence="4">Leaf</tissue>
    </source>
</reference>
<dbReference type="PROSITE" id="PS51375">
    <property type="entry name" value="PPR"/>
    <property type="match status" value="5"/>
</dbReference>
<dbReference type="Pfam" id="PF13812">
    <property type="entry name" value="PPR_3"/>
    <property type="match status" value="1"/>
</dbReference>
<keyword evidence="5" id="KW-1185">Reference proteome</keyword>
<gene>
    <name evidence="4" type="ORF">GH714_007255</name>
</gene>
<feature type="repeat" description="PPR" evidence="3">
    <location>
        <begin position="86"/>
        <end position="120"/>
    </location>
</feature>
<dbReference type="Proteomes" id="UP000467840">
    <property type="component" value="Chromosome 14"/>
</dbReference>
<feature type="repeat" description="PPR" evidence="3">
    <location>
        <begin position="227"/>
        <end position="261"/>
    </location>
</feature>
<feature type="repeat" description="PPR" evidence="3">
    <location>
        <begin position="121"/>
        <end position="155"/>
    </location>
</feature>
<dbReference type="SUPFAM" id="SSF48452">
    <property type="entry name" value="TPR-like"/>
    <property type="match status" value="1"/>
</dbReference>
<evidence type="ECO:0008006" key="6">
    <source>
        <dbReference type="Google" id="ProtNLM"/>
    </source>
</evidence>
<dbReference type="InterPro" id="IPR002885">
    <property type="entry name" value="PPR_rpt"/>
</dbReference>
<sequence>MRQNGYPLDFVNYSLIIQSLRRYNRIDSMILQKVYNEIQCDKLELDIQLSNDIIIGFARAVDPNRAMELLGMKRVAEILSGFKGNDRHFYNVMIDTFGKFDCLDHAIATFDRMTSKVIQPDTVTWNTLIDCHCKAGRHDRAEELLEEMIEKGFSPCTKIFNIMINSYGEQQRWDGVKKLMENMRSQGLLHNVVVTYTTLVNIYGQAGRFDDAIECLEDLKSAGLKPSSTMYNALINASAQRGLSEQAVNAFRLMRADGLCPSILPLNSLINVFGDDMRDAEAFAVLQYMKENVIIG</sequence>
<organism evidence="4 5">
    <name type="scientific">Hevea brasiliensis</name>
    <name type="common">Para rubber tree</name>
    <name type="synonym">Siphonia brasiliensis</name>
    <dbReference type="NCBI Taxonomy" id="3981"/>
    <lineage>
        <taxon>Eukaryota</taxon>
        <taxon>Viridiplantae</taxon>
        <taxon>Streptophyta</taxon>
        <taxon>Embryophyta</taxon>
        <taxon>Tracheophyta</taxon>
        <taxon>Spermatophyta</taxon>
        <taxon>Magnoliopsida</taxon>
        <taxon>eudicotyledons</taxon>
        <taxon>Gunneridae</taxon>
        <taxon>Pentapetalae</taxon>
        <taxon>rosids</taxon>
        <taxon>fabids</taxon>
        <taxon>Malpighiales</taxon>
        <taxon>Euphorbiaceae</taxon>
        <taxon>Crotonoideae</taxon>
        <taxon>Micrandreae</taxon>
        <taxon>Hevea</taxon>
    </lineage>
</organism>
<feature type="repeat" description="PPR" evidence="3">
    <location>
        <begin position="192"/>
        <end position="226"/>
    </location>
</feature>
<evidence type="ECO:0000256" key="1">
    <source>
        <dbReference type="ARBA" id="ARBA00007626"/>
    </source>
</evidence>
<comment type="caution">
    <text evidence="4">The sequence shown here is derived from an EMBL/GenBank/DDBJ whole genome shotgun (WGS) entry which is preliminary data.</text>
</comment>
<evidence type="ECO:0000313" key="4">
    <source>
        <dbReference type="EMBL" id="KAF2310217.1"/>
    </source>
</evidence>
<dbReference type="Pfam" id="PF12854">
    <property type="entry name" value="PPR_1"/>
    <property type="match status" value="1"/>
</dbReference>
<dbReference type="AlphaFoldDB" id="A0A6A6MBE2"/>
<proteinExistence type="inferred from homology"/>
<feature type="repeat" description="PPR" evidence="3">
    <location>
        <begin position="156"/>
        <end position="190"/>
    </location>
</feature>
<name>A0A6A6MBE2_HEVBR</name>
<evidence type="ECO:0000256" key="3">
    <source>
        <dbReference type="PROSITE-ProRule" id="PRU00708"/>
    </source>
</evidence>
<dbReference type="NCBIfam" id="TIGR00756">
    <property type="entry name" value="PPR"/>
    <property type="match status" value="5"/>
</dbReference>
<evidence type="ECO:0000313" key="5">
    <source>
        <dbReference type="Proteomes" id="UP000467840"/>
    </source>
</evidence>
<dbReference type="GO" id="GO:0003729">
    <property type="term" value="F:mRNA binding"/>
    <property type="evidence" value="ECO:0007669"/>
    <property type="project" value="TreeGrafter"/>
</dbReference>
<dbReference type="EMBL" id="JAAGAX010000006">
    <property type="protein sequence ID" value="KAF2310217.1"/>
    <property type="molecule type" value="Genomic_DNA"/>
</dbReference>
<dbReference type="Gene3D" id="1.25.40.10">
    <property type="entry name" value="Tetratricopeptide repeat domain"/>
    <property type="match status" value="3"/>
</dbReference>
<dbReference type="InterPro" id="IPR011990">
    <property type="entry name" value="TPR-like_helical_dom_sf"/>
</dbReference>
<accession>A0A6A6MBE2</accession>
<dbReference type="PANTHER" id="PTHR47932:SF63">
    <property type="entry name" value="OS08G0290000 PROTEIN"/>
    <property type="match status" value="1"/>
</dbReference>
<dbReference type="Pfam" id="PF01535">
    <property type="entry name" value="PPR"/>
    <property type="match status" value="2"/>
</dbReference>
<evidence type="ECO:0000256" key="2">
    <source>
        <dbReference type="ARBA" id="ARBA00022737"/>
    </source>
</evidence>
<protein>
    <recommendedName>
        <fullName evidence="6">Pentacotripeptide-repeat region of PRORP domain-containing protein</fullName>
    </recommendedName>
</protein>
<comment type="similarity">
    <text evidence="1">Belongs to the PPR family. P subfamily.</text>
</comment>